<feature type="transmembrane region" description="Helical" evidence="6">
    <location>
        <begin position="322"/>
        <end position="344"/>
    </location>
</feature>
<proteinExistence type="predicted"/>
<evidence type="ECO:0000256" key="1">
    <source>
        <dbReference type="ARBA" id="ARBA00004651"/>
    </source>
</evidence>
<dbReference type="RefSeq" id="WP_015706273.1">
    <property type="nucleotide sequence ID" value="NC_015578.1"/>
</dbReference>
<feature type="transmembrane region" description="Helical" evidence="6">
    <location>
        <begin position="364"/>
        <end position="386"/>
    </location>
</feature>
<feature type="transmembrane region" description="Helical" evidence="6">
    <location>
        <begin position="12"/>
        <end position="32"/>
    </location>
</feature>
<dbReference type="EMBL" id="CP001843">
    <property type="protein sequence ID" value="AEF86392.1"/>
    <property type="molecule type" value="Genomic_DNA"/>
</dbReference>
<feature type="transmembrane region" description="Helical" evidence="6">
    <location>
        <begin position="418"/>
        <end position="436"/>
    </location>
</feature>
<feature type="transmembrane region" description="Helical" evidence="6">
    <location>
        <begin position="106"/>
        <end position="128"/>
    </location>
</feature>
<keyword evidence="5 6" id="KW-0472">Membrane</keyword>
<keyword evidence="4 6" id="KW-1133">Transmembrane helix</keyword>
<evidence type="ECO:0000256" key="2">
    <source>
        <dbReference type="ARBA" id="ARBA00022475"/>
    </source>
</evidence>
<evidence type="ECO:0000256" key="4">
    <source>
        <dbReference type="ARBA" id="ARBA00022989"/>
    </source>
</evidence>
<feature type="transmembrane region" description="Helical" evidence="6">
    <location>
        <begin position="38"/>
        <end position="58"/>
    </location>
</feature>
<comment type="subcellular location">
    <subcellularLocation>
        <location evidence="1">Cell membrane</location>
        <topology evidence="1">Multi-pass membrane protein</topology>
    </subcellularLocation>
</comment>
<dbReference type="InterPro" id="IPR048122">
    <property type="entry name" value="WZX-like"/>
</dbReference>
<keyword evidence="2" id="KW-1003">Cell membrane</keyword>
<dbReference type="AlphaFoldDB" id="F5YMC0"/>
<evidence type="ECO:0000313" key="8">
    <source>
        <dbReference type="Proteomes" id="UP000009223"/>
    </source>
</evidence>
<feature type="transmembrane region" description="Helical" evidence="6">
    <location>
        <begin position="279"/>
        <end position="301"/>
    </location>
</feature>
<dbReference type="OrthoDB" id="2864264at2"/>
<dbReference type="HOGENOM" id="CLU_044198_0_0_12"/>
<evidence type="ECO:0000256" key="3">
    <source>
        <dbReference type="ARBA" id="ARBA00022692"/>
    </source>
</evidence>
<name>F5YMC0_TREPZ</name>
<keyword evidence="8" id="KW-1185">Reference proteome</keyword>
<dbReference type="Proteomes" id="UP000009223">
    <property type="component" value="Chromosome"/>
</dbReference>
<dbReference type="InterPro" id="IPR050833">
    <property type="entry name" value="Poly_Biosynth_Transport"/>
</dbReference>
<accession>F5YMC0</accession>
<evidence type="ECO:0000313" key="7">
    <source>
        <dbReference type="EMBL" id="AEF86392.1"/>
    </source>
</evidence>
<evidence type="ECO:0000256" key="6">
    <source>
        <dbReference type="SAM" id="Phobius"/>
    </source>
</evidence>
<sequence length="453" mass="51262">MQIDRKDVLWNYAATFLQIAAQLILFPFILRILPQETIAIWTIFSTIIILINLLDFGFNPSFTRNVAYVFSGVKALKTNGFSVVDTGQTTDVDYKLLKDLITVMRLFYSCVSVILFFILTTIGTYYIYTVLKTYIGNQTEVYIAWFILCCINAYSFFTLYYDSLLQGRGLIKRSKQIGIIGQSSYLIVAIILILSGFGLIAIVSAQAVSIIIRRVLSYNSFYTADIRLNLHNIVNQTQRGILKAIYPNAIKIGINSIGGFLINRSPVVIGSLYLSLDFIASYGITTQIIGVISSLASVYFSTYLVQIMHYRVQNNMDEIKHIYFKSCLLFLIMYIFGGLVLIFLGNFMLDIIIKSKTPLLSQRFIIILLISGLLEANTSIAGNILLTKNEVPFFKAGLISGICILILLLALFKYTNLGVWSIIFAPCVVQCCYSYWKWPLKAYRELNVSQVRH</sequence>
<protein>
    <submittedName>
        <fullName evidence="7">Putative membrane protein</fullName>
    </submittedName>
</protein>
<feature type="transmembrane region" description="Helical" evidence="6">
    <location>
        <begin position="393"/>
        <end position="412"/>
    </location>
</feature>
<dbReference type="eggNOG" id="COG2244">
    <property type="taxonomic scope" value="Bacteria"/>
</dbReference>
<dbReference type="STRING" id="545694.TREPR_0209"/>
<gene>
    <name evidence="7" type="ordered locus">TREPR_0209</name>
</gene>
<organism evidence="7 8">
    <name type="scientific">Treponema primitia (strain ATCC BAA-887 / DSM 12427 / ZAS-2)</name>
    <dbReference type="NCBI Taxonomy" id="545694"/>
    <lineage>
        <taxon>Bacteria</taxon>
        <taxon>Pseudomonadati</taxon>
        <taxon>Spirochaetota</taxon>
        <taxon>Spirochaetia</taxon>
        <taxon>Spirochaetales</taxon>
        <taxon>Treponemataceae</taxon>
        <taxon>Treponema</taxon>
    </lineage>
</organism>
<dbReference type="PANTHER" id="PTHR30250:SF26">
    <property type="entry name" value="PSMA PROTEIN"/>
    <property type="match status" value="1"/>
</dbReference>
<evidence type="ECO:0000256" key="5">
    <source>
        <dbReference type="ARBA" id="ARBA00023136"/>
    </source>
</evidence>
<dbReference type="KEGG" id="tpi:TREPR_0209"/>
<reference evidence="7 8" key="2">
    <citation type="journal article" date="2011" name="ISME J.">
        <title>RNA-seq reveals cooperative metabolic interactions between two termite-gut spirochete species in co-culture.</title>
        <authorList>
            <person name="Rosenthal A.Z."/>
            <person name="Matson E.G."/>
            <person name="Eldar A."/>
            <person name="Leadbetter J.R."/>
        </authorList>
    </citation>
    <scope>NUCLEOTIDE SEQUENCE [LARGE SCALE GENOMIC DNA]</scope>
    <source>
        <strain evidence="8">ATCC BAA-887 / DSM 12427 / ZAS-2</strain>
    </source>
</reference>
<dbReference type="GO" id="GO:0005886">
    <property type="term" value="C:plasma membrane"/>
    <property type="evidence" value="ECO:0007669"/>
    <property type="project" value="UniProtKB-SubCell"/>
</dbReference>
<dbReference type="NCBIfam" id="NF041503">
    <property type="entry name" value="WZX_like"/>
    <property type="match status" value="1"/>
</dbReference>
<feature type="transmembrane region" description="Helical" evidence="6">
    <location>
        <begin position="185"/>
        <end position="212"/>
    </location>
</feature>
<keyword evidence="3 6" id="KW-0812">Transmembrane</keyword>
<dbReference type="PANTHER" id="PTHR30250">
    <property type="entry name" value="PST FAMILY PREDICTED COLANIC ACID TRANSPORTER"/>
    <property type="match status" value="1"/>
</dbReference>
<feature type="transmembrane region" description="Helical" evidence="6">
    <location>
        <begin position="143"/>
        <end position="164"/>
    </location>
</feature>
<reference evidence="8" key="1">
    <citation type="submission" date="2009-12" db="EMBL/GenBank/DDBJ databases">
        <title>Complete sequence of Treponema primitia strain ZAS-2.</title>
        <authorList>
            <person name="Tetu S.G."/>
            <person name="Matson E."/>
            <person name="Ren Q."/>
            <person name="Seshadri R."/>
            <person name="Elbourne L."/>
            <person name="Hassan K.A."/>
            <person name="Durkin A."/>
            <person name="Radune D."/>
            <person name="Mohamoud Y."/>
            <person name="Shay R."/>
            <person name="Jin S."/>
            <person name="Zhang X."/>
            <person name="Lucey K."/>
            <person name="Ballor N.R."/>
            <person name="Ottesen E."/>
            <person name="Rosenthal R."/>
            <person name="Allen A."/>
            <person name="Leadbetter J.R."/>
            <person name="Paulsen I.T."/>
        </authorList>
    </citation>
    <scope>NUCLEOTIDE SEQUENCE [LARGE SCALE GENOMIC DNA]</scope>
    <source>
        <strain evidence="8">ATCC BAA-887 / DSM 12427 / ZAS-2</strain>
    </source>
</reference>